<feature type="domain" description="Rit1 DUSP-like" evidence="1">
    <location>
        <begin position="264"/>
        <end position="375"/>
    </location>
</feature>
<sequence>MIPGARDIDKQLRLESKDLASRLASIRHDAAFVNSVADAFYPLSLRFPDALAKTVPIWCAVLNTASHNRYGVPEIVPELCTPSSVSPSEHAQIASRVTGWADELLRSDLQVPRLGRPLCPVFVHPPDIPHVHLGTSQHSVVLLCASATQGPSLSPLTYVQGAGDDHENWAQGLTPELYWRHEREFAAIANDRAVLEDRVHEIVAQAKTTHMQLEWFSVAAASGDTHVCDTPLDLAVCAPGSIPATKGYYVLCVYCSQGTVAPGVLCLNISSGKKGLAEFSERLHTAVDTITAVLDKHPHGKVLLACSDGHLSGALAVALLAASFDDTRQLTGPASRAEHRKSITKDTTKRRLQWVVGSGGTAPSRALLQRVNSFLIGPQRAYR</sequence>
<organism evidence="3 4">
    <name type="scientific">Malassezia cuniculi</name>
    <dbReference type="NCBI Taxonomy" id="948313"/>
    <lineage>
        <taxon>Eukaryota</taxon>
        <taxon>Fungi</taxon>
        <taxon>Dikarya</taxon>
        <taxon>Basidiomycota</taxon>
        <taxon>Ustilaginomycotina</taxon>
        <taxon>Malasseziomycetes</taxon>
        <taxon>Malasseziales</taxon>
        <taxon>Malasseziaceae</taxon>
        <taxon>Malassezia</taxon>
    </lineage>
</organism>
<dbReference type="Pfam" id="PF17184">
    <property type="entry name" value="Rit1_C"/>
    <property type="match status" value="1"/>
</dbReference>
<evidence type="ECO:0000313" key="3">
    <source>
        <dbReference type="EMBL" id="WFD33975.1"/>
    </source>
</evidence>
<dbReference type="PANTHER" id="PTHR31811">
    <property type="entry name" value="TRNA A64-2'-O-RIBOSYLPHOSPHATE TRANSFERASE"/>
    <property type="match status" value="1"/>
</dbReference>
<reference evidence="3" key="1">
    <citation type="submission" date="2023-03" db="EMBL/GenBank/DDBJ databases">
        <title>Mating type loci evolution in Malassezia.</title>
        <authorList>
            <person name="Coelho M.A."/>
        </authorList>
    </citation>
    <scope>NUCLEOTIDE SEQUENCE</scope>
    <source>
        <strain evidence="3">CBS 11721</strain>
    </source>
</reference>
<accession>A0AAF0J5E5</accession>
<keyword evidence="3" id="KW-0808">Transferase</keyword>
<feature type="domain" description="Rit1 N-terminal" evidence="2">
    <location>
        <begin position="46"/>
        <end position="203"/>
    </location>
</feature>
<dbReference type="GO" id="GO:0005737">
    <property type="term" value="C:cytoplasm"/>
    <property type="evidence" value="ECO:0007669"/>
    <property type="project" value="TreeGrafter"/>
</dbReference>
<proteinExistence type="predicted"/>
<dbReference type="EMBL" id="CP119877">
    <property type="protein sequence ID" value="WFD33975.1"/>
    <property type="molecule type" value="Genomic_DNA"/>
</dbReference>
<dbReference type="InterPro" id="IPR033421">
    <property type="entry name" value="Rit1_DUSP-like"/>
</dbReference>
<keyword evidence="4" id="KW-1185">Reference proteome</keyword>
<dbReference type="AlphaFoldDB" id="A0AAF0J5E5"/>
<dbReference type="Proteomes" id="UP001219933">
    <property type="component" value="Chromosome 1"/>
</dbReference>
<evidence type="ECO:0000313" key="4">
    <source>
        <dbReference type="Proteomes" id="UP001219933"/>
    </source>
</evidence>
<dbReference type="GO" id="GO:0043399">
    <property type="term" value="F:tRNA adenosine(64)-2'-O-ribosylphosphate transferase activity"/>
    <property type="evidence" value="ECO:0007669"/>
    <property type="project" value="InterPro"/>
</dbReference>
<evidence type="ECO:0000259" key="1">
    <source>
        <dbReference type="Pfam" id="PF04179"/>
    </source>
</evidence>
<evidence type="ECO:0000259" key="2">
    <source>
        <dbReference type="Pfam" id="PF17184"/>
    </source>
</evidence>
<name>A0AAF0J5E5_9BASI</name>
<dbReference type="InterPro" id="IPR033449">
    <property type="entry name" value="Rit1_N"/>
</dbReference>
<dbReference type="Pfam" id="PF04179">
    <property type="entry name" value="Init_tRNA_PT"/>
    <property type="match status" value="1"/>
</dbReference>
<dbReference type="GO" id="GO:0019988">
    <property type="term" value="P:charged-tRNA amino acid modification"/>
    <property type="evidence" value="ECO:0007669"/>
    <property type="project" value="InterPro"/>
</dbReference>
<gene>
    <name evidence="3" type="primary">RIT1</name>
    <name evidence="3" type="ORF">MCUN1_000803</name>
</gene>
<dbReference type="InterPro" id="IPR007306">
    <property type="entry name" value="Rit1"/>
</dbReference>
<protein>
    <submittedName>
        <fullName evidence="3">tRNA A64-2'-O-ribosylphosphate transferase</fullName>
    </submittedName>
</protein>
<dbReference type="PANTHER" id="PTHR31811:SF0">
    <property type="entry name" value="TRNA A64-2'-O-RIBOSYLPHOSPHATE TRANSFERASE"/>
    <property type="match status" value="1"/>
</dbReference>